<name>A0A538UC56_UNCEI</name>
<keyword evidence="3" id="KW-0378">Hydrolase</keyword>
<reference evidence="7 8" key="1">
    <citation type="journal article" date="2019" name="Nat. Microbiol.">
        <title>Mediterranean grassland soil C-N compound turnover is dependent on rainfall and depth, and is mediated by genomically divergent microorganisms.</title>
        <authorList>
            <person name="Diamond S."/>
            <person name="Andeer P.F."/>
            <person name="Li Z."/>
            <person name="Crits-Christoph A."/>
            <person name="Burstein D."/>
            <person name="Anantharaman K."/>
            <person name="Lane K.R."/>
            <person name="Thomas B.C."/>
            <person name="Pan C."/>
            <person name="Northen T.R."/>
            <person name="Banfield J.F."/>
        </authorList>
    </citation>
    <scope>NUCLEOTIDE SEQUENCE [LARGE SCALE GENOMIC DNA]</scope>
    <source>
        <strain evidence="7">WS_10</strain>
    </source>
</reference>
<dbReference type="PROSITE" id="PS00138">
    <property type="entry name" value="SUBTILASE_SER"/>
    <property type="match status" value="1"/>
</dbReference>
<evidence type="ECO:0000256" key="3">
    <source>
        <dbReference type="ARBA" id="ARBA00022801"/>
    </source>
</evidence>
<comment type="caution">
    <text evidence="5">Lacks conserved residue(s) required for the propagation of feature annotation.</text>
</comment>
<dbReference type="EMBL" id="VBPA01000001">
    <property type="protein sequence ID" value="TMQ73482.1"/>
    <property type="molecule type" value="Genomic_DNA"/>
</dbReference>
<protein>
    <recommendedName>
        <fullName evidence="6">Peptidase S8/S53 domain-containing protein</fullName>
    </recommendedName>
</protein>
<accession>A0A538UC56</accession>
<dbReference type="GO" id="GO:0004252">
    <property type="term" value="F:serine-type endopeptidase activity"/>
    <property type="evidence" value="ECO:0007669"/>
    <property type="project" value="InterPro"/>
</dbReference>
<dbReference type="PANTHER" id="PTHR43806:SF11">
    <property type="entry name" value="CEREVISIN-RELATED"/>
    <property type="match status" value="1"/>
</dbReference>
<dbReference type="InterPro" id="IPR000209">
    <property type="entry name" value="Peptidase_S8/S53_dom"/>
</dbReference>
<evidence type="ECO:0000259" key="6">
    <source>
        <dbReference type="Pfam" id="PF00082"/>
    </source>
</evidence>
<dbReference type="AlphaFoldDB" id="A0A538UC56"/>
<dbReference type="InterPro" id="IPR023828">
    <property type="entry name" value="Peptidase_S8_Ser-AS"/>
</dbReference>
<keyword evidence="4" id="KW-0720">Serine protease</keyword>
<dbReference type="SUPFAM" id="SSF52743">
    <property type="entry name" value="Subtilisin-like"/>
    <property type="match status" value="1"/>
</dbReference>
<evidence type="ECO:0000256" key="2">
    <source>
        <dbReference type="ARBA" id="ARBA00022670"/>
    </source>
</evidence>
<dbReference type="PROSITE" id="PS51892">
    <property type="entry name" value="SUBTILASE"/>
    <property type="match status" value="1"/>
</dbReference>
<gene>
    <name evidence="7" type="ORF">E6K80_00010</name>
</gene>
<dbReference type="InterPro" id="IPR036852">
    <property type="entry name" value="Peptidase_S8/S53_dom_sf"/>
</dbReference>
<dbReference type="Gene3D" id="3.40.50.200">
    <property type="entry name" value="Peptidase S8/S53 domain"/>
    <property type="match status" value="1"/>
</dbReference>
<sequence>MNWNVRILPLRVGWAYFGAPFGEGEVRMDFVAAALVYAAQMRVDVVNLSFASLNDVGLDAAIDAATTAGVTIVTSAGNNGQPNYIATRREVISVASVSSEDVLSGFSNRGPQIDLAAPGQNIASTYLAPRPATIDSLGQRQPSYSTALSGTSFSSPMTAGVAALLQARRHQLG</sequence>
<organism evidence="7 8">
    <name type="scientific">Eiseniibacteriota bacterium</name>
    <dbReference type="NCBI Taxonomy" id="2212470"/>
    <lineage>
        <taxon>Bacteria</taxon>
        <taxon>Candidatus Eiseniibacteriota</taxon>
    </lineage>
</organism>
<evidence type="ECO:0000256" key="5">
    <source>
        <dbReference type="PROSITE-ProRule" id="PRU01240"/>
    </source>
</evidence>
<feature type="domain" description="Peptidase S8/S53" evidence="6">
    <location>
        <begin position="3"/>
        <end position="169"/>
    </location>
</feature>
<dbReference type="Proteomes" id="UP000319836">
    <property type="component" value="Unassembled WGS sequence"/>
</dbReference>
<feature type="non-terminal residue" evidence="7">
    <location>
        <position position="173"/>
    </location>
</feature>
<comment type="similarity">
    <text evidence="1 5">Belongs to the peptidase S8 family.</text>
</comment>
<evidence type="ECO:0000313" key="7">
    <source>
        <dbReference type="EMBL" id="TMQ73482.1"/>
    </source>
</evidence>
<comment type="caution">
    <text evidence="7">The sequence shown here is derived from an EMBL/GenBank/DDBJ whole genome shotgun (WGS) entry which is preliminary data.</text>
</comment>
<proteinExistence type="inferred from homology"/>
<dbReference type="GO" id="GO:0006508">
    <property type="term" value="P:proteolysis"/>
    <property type="evidence" value="ECO:0007669"/>
    <property type="project" value="UniProtKB-KW"/>
</dbReference>
<keyword evidence="2" id="KW-0645">Protease</keyword>
<dbReference type="InterPro" id="IPR050131">
    <property type="entry name" value="Peptidase_S8_subtilisin-like"/>
</dbReference>
<evidence type="ECO:0000256" key="1">
    <source>
        <dbReference type="ARBA" id="ARBA00011073"/>
    </source>
</evidence>
<evidence type="ECO:0000313" key="8">
    <source>
        <dbReference type="Proteomes" id="UP000319836"/>
    </source>
</evidence>
<dbReference type="Pfam" id="PF00082">
    <property type="entry name" value="Peptidase_S8"/>
    <property type="match status" value="1"/>
</dbReference>
<evidence type="ECO:0000256" key="4">
    <source>
        <dbReference type="ARBA" id="ARBA00022825"/>
    </source>
</evidence>
<dbReference type="PANTHER" id="PTHR43806">
    <property type="entry name" value="PEPTIDASE S8"/>
    <property type="match status" value="1"/>
</dbReference>